<comment type="caution">
    <text evidence="1">The sequence shown here is derived from an EMBL/GenBank/DDBJ whole genome shotgun (WGS) entry which is preliminary data.</text>
</comment>
<evidence type="ECO:0000313" key="2">
    <source>
        <dbReference type="Proteomes" id="UP001054837"/>
    </source>
</evidence>
<accession>A0AAV4V6L9</accession>
<protein>
    <submittedName>
        <fullName evidence="1">Uncharacterized protein</fullName>
    </submittedName>
</protein>
<name>A0AAV4V6L9_9ARAC</name>
<dbReference type="EMBL" id="BPLQ01012399">
    <property type="protein sequence ID" value="GIY65175.1"/>
    <property type="molecule type" value="Genomic_DNA"/>
</dbReference>
<dbReference type="AlphaFoldDB" id="A0AAV4V6L9"/>
<reference evidence="1 2" key="1">
    <citation type="submission" date="2021-06" db="EMBL/GenBank/DDBJ databases">
        <title>Caerostris darwini draft genome.</title>
        <authorList>
            <person name="Kono N."/>
            <person name="Arakawa K."/>
        </authorList>
    </citation>
    <scope>NUCLEOTIDE SEQUENCE [LARGE SCALE GENOMIC DNA]</scope>
</reference>
<organism evidence="1 2">
    <name type="scientific">Caerostris darwini</name>
    <dbReference type="NCBI Taxonomy" id="1538125"/>
    <lineage>
        <taxon>Eukaryota</taxon>
        <taxon>Metazoa</taxon>
        <taxon>Ecdysozoa</taxon>
        <taxon>Arthropoda</taxon>
        <taxon>Chelicerata</taxon>
        <taxon>Arachnida</taxon>
        <taxon>Araneae</taxon>
        <taxon>Araneomorphae</taxon>
        <taxon>Entelegynae</taxon>
        <taxon>Araneoidea</taxon>
        <taxon>Araneidae</taxon>
        <taxon>Caerostris</taxon>
    </lineage>
</organism>
<keyword evidence="2" id="KW-1185">Reference proteome</keyword>
<evidence type="ECO:0000313" key="1">
    <source>
        <dbReference type="EMBL" id="GIY65175.1"/>
    </source>
</evidence>
<proteinExistence type="predicted"/>
<gene>
    <name evidence="1" type="ORF">CDAR_475311</name>
</gene>
<dbReference type="Proteomes" id="UP001054837">
    <property type="component" value="Unassembled WGS sequence"/>
</dbReference>
<sequence length="124" mass="13740">MGYPLNLAFPPNPIQSSLHLGYRVQQQRKICIAGKPRTVYEVFDLHNSRSQPCSLDFSAPLSHIGKNTCRSLARTKISFSLALSFSQPRTDIAPIHQGVEGRVMGGSSAQATETSQRHCMENRL</sequence>